<name>A0ABY6HZS7_9ARCH</name>
<feature type="region of interest" description="Disordered" evidence="5">
    <location>
        <begin position="1198"/>
        <end position="1255"/>
    </location>
</feature>
<dbReference type="InterPro" id="IPR059100">
    <property type="entry name" value="TSP3_bac"/>
</dbReference>
<feature type="transmembrane region" description="Helical" evidence="6">
    <location>
        <begin position="2049"/>
        <end position="2071"/>
    </location>
</feature>
<keyword evidence="6" id="KW-0472">Membrane</keyword>
<protein>
    <submittedName>
        <fullName evidence="7">Uncharacterized protein</fullName>
    </submittedName>
</protein>
<gene>
    <name evidence="7" type="ORF">NEF87_004127</name>
</gene>
<dbReference type="InterPro" id="IPR018247">
    <property type="entry name" value="EF_Hand_1_Ca_BS"/>
</dbReference>
<comment type="subcellular location">
    <subcellularLocation>
        <location evidence="1">Secreted</location>
    </subcellularLocation>
</comment>
<dbReference type="PANTHER" id="PTHR37467:SF1">
    <property type="entry name" value="EXPORTED CALCIUM-BINDING GLYCOPROTEIN"/>
    <property type="match status" value="1"/>
</dbReference>
<keyword evidence="3" id="KW-0732">Signal</keyword>
<feature type="compositionally biased region" description="Acidic residues" evidence="5">
    <location>
        <begin position="1227"/>
        <end position="1244"/>
    </location>
</feature>
<reference evidence="7" key="1">
    <citation type="submission" date="2022-09" db="EMBL/GenBank/DDBJ databases">
        <title>Actin cytoskeleton and complex cell architecture in an #Asgard archaeon.</title>
        <authorList>
            <person name="Ponce Toledo R.I."/>
            <person name="Schleper C."/>
            <person name="Rodrigues Oliveira T."/>
            <person name="Wollweber F."/>
            <person name="Xu J."/>
            <person name="Rittmann S."/>
            <person name="Klingl A."/>
            <person name="Pilhofer M."/>
        </authorList>
    </citation>
    <scope>NUCLEOTIDE SEQUENCE</scope>
    <source>
        <strain evidence="7">B-35</strain>
    </source>
</reference>
<evidence type="ECO:0000256" key="4">
    <source>
        <dbReference type="ARBA" id="ARBA00022837"/>
    </source>
</evidence>
<accession>A0ABY6HZS7</accession>
<dbReference type="Gene3D" id="4.10.1080.10">
    <property type="entry name" value="TSP type-3 repeat"/>
    <property type="match status" value="1"/>
</dbReference>
<proteinExistence type="predicted"/>
<organism evidence="7 8">
    <name type="scientific">Candidatus Lokiarchaeum ossiferum</name>
    <dbReference type="NCBI Taxonomy" id="2951803"/>
    <lineage>
        <taxon>Archaea</taxon>
        <taxon>Promethearchaeati</taxon>
        <taxon>Promethearchaeota</taxon>
        <taxon>Promethearchaeia</taxon>
        <taxon>Promethearchaeales</taxon>
        <taxon>Promethearchaeaceae</taxon>
        <taxon>Candidatus Lokiarchaeum</taxon>
    </lineage>
</organism>
<keyword evidence="2" id="KW-0964">Secreted</keyword>
<dbReference type="Proteomes" id="UP001208689">
    <property type="component" value="Chromosome"/>
</dbReference>
<keyword evidence="4" id="KW-0106">Calcium</keyword>
<evidence type="ECO:0000256" key="6">
    <source>
        <dbReference type="SAM" id="Phobius"/>
    </source>
</evidence>
<dbReference type="Pfam" id="PF18884">
    <property type="entry name" value="TSP3_bac"/>
    <property type="match status" value="14"/>
</dbReference>
<evidence type="ECO:0000313" key="7">
    <source>
        <dbReference type="EMBL" id="UYP47842.1"/>
    </source>
</evidence>
<keyword evidence="8" id="KW-1185">Reference proteome</keyword>
<dbReference type="InterPro" id="IPR053180">
    <property type="entry name" value="Ca-binding_acidic-repeat"/>
</dbReference>
<keyword evidence="6" id="KW-1133">Transmembrane helix</keyword>
<dbReference type="PROSITE" id="PS00018">
    <property type="entry name" value="EF_HAND_1"/>
    <property type="match status" value="1"/>
</dbReference>
<evidence type="ECO:0000256" key="3">
    <source>
        <dbReference type="ARBA" id="ARBA00022729"/>
    </source>
</evidence>
<evidence type="ECO:0000313" key="8">
    <source>
        <dbReference type="Proteomes" id="UP001208689"/>
    </source>
</evidence>
<dbReference type="SUPFAM" id="SSF48371">
    <property type="entry name" value="ARM repeat"/>
    <property type="match status" value="1"/>
</dbReference>
<evidence type="ECO:0000256" key="5">
    <source>
        <dbReference type="SAM" id="MobiDB-lite"/>
    </source>
</evidence>
<dbReference type="InterPro" id="IPR028974">
    <property type="entry name" value="TSP_type-3_rpt"/>
</dbReference>
<evidence type="ECO:0000256" key="1">
    <source>
        <dbReference type="ARBA" id="ARBA00004613"/>
    </source>
</evidence>
<evidence type="ECO:0000256" key="2">
    <source>
        <dbReference type="ARBA" id="ARBA00022525"/>
    </source>
</evidence>
<dbReference type="InterPro" id="IPR016024">
    <property type="entry name" value="ARM-type_fold"/>
</dbReference>
<sequence length="2078" mass="228948">MKFYKSHKFHIQLLSVFVIATFAFSIIPQAASAAEFMEESQRKDTNPLDKYDLDWVYIFYDPNLPKMIDIAESVHEVIGFRLKNVRMIPISSATDLRLELYDAPWLAIYALDSNLYGVNFEEYSLSWRTFTKLLLAQPNTQHIMGMGNTLTFDKFIPSDANYIHHSEAEQTDAILLTMFDIWSVAELAEKKSAEDENYLKAAEDLKQMSGQIYADNFNALFQVSTEPQTPVGQIDPEAAEERKNAMWDRHEAELEPTAYYKDEEGELTEIPEEELDEGFSPIIKLSAPEAAAEDDFDLGELPLFSGLSGPIGEIVDVLLTIMESTGDTSLSIPSNIMETIQSSFGQITQLIGLAKDPSAESALKIVIDAISNEFPFIESMKDYLNIFVKALFNLRGDTSDIMEIVMELIQTLMADLLPEESSGIVDTIFSILDFGEDLWNSIDEVVNEGKNVFDVMVSFFMENVLDALLNKTIAGVLGWTPSEVSDMLPKVKSVVKSLVSFLVNFDIEELLENIGGPLLQLLAGTVSTDMQAGMDKITSMMKLSFKVIDLVDNFNAESVIELVKVVLQEFVGDSSIVGDAEELARKVMNIVKNYKEGGMTSVANFKAEIIAKLEEGLASSVSSNLRNIIADVMTIITGIYNDGFDVNQLPDLFEIAFDILDEVGMGSTDLTTIKKIVNETVRPILGMIAYITDSGSLKQLMKNALKDVGTNLYQAIPKLLKGVITGFTPQAKRTETFNSTINTFGEIASGILNLVSSVKGKSFKGILQALWTSVGSIITIHPYFDGVPIDAFLNLLKSFFPEMFGLEPKDLPSATQIINEIMSIVSGLIPTQYSEMLNQFLKIAMDLKGLFTNGLDWIIGKVMDWLTGLLNPMIDELETAILGIFGGGQEIIGYHGKIPIGLGEWSLFDLKIDLGITANFNIDPTPLLDFIKSLIFDGRSTFSLNSVGDFFKTIFACFEISPVFVAELGVDGMDSSKNSFMQYLLGALGLELSFSGSAHFKMSLFTFKGGIFEWEDFFNIIEWGFNIKIQLSKTMTLLEFFTGGMGGGAINAVAEFLGLDSITISIYLGVEIDICKKAASATSPEVSTLTIVITLGVAIHIGINLLIVEIVIDGSLEIILTFFQDLSSSAPMKITLRLILTLKIKLRFLFASTTKTWTWEPGGPWDLSPNKGDTDYEDAGIGFDSDGDGLGDEYEATIPGLDPNNPDTDGDGAGDKLEVKTMGTDATDPDTDNDGLTDGEEWDEGTNPLQPDTDWDDVTDYEELKVYNTDPFSQDTDGDGLTDAYEIYTKWDIDNVTTTVTEINIGGETYNDHTDPLNPDTDGDGLMDGDEGPMGAYYGLDSLYNETDTAVAGDPLIFFYGYTHPLDADTDDDSNYQLYNGMVDKQLNNYYLFDCNDGAEVAGFDLIVYDDEGEPELKHVFTNPVNPDTDGDTGNSDHTPLPGQWLNGDGFELAYGTDPTDGDSDDDGLIDGIEGVLNPYSNHTNANDPDTDDDGLFDMQEILLGTDPRTADSDFDMIPDGDEFYIFFTNPNLIDTDFDGLTDGEEVYFWHSNPLTDDSDGDNIVDGDEVLKYGSDPMDEDSDNDGLTDYQEIFVYGTDPFDYDSDGEGLSDGEEILFYDTDPLNWDTDGDSIVEPNAEGKMTWPMSDYDEVMVYGTNATRSDTDMDGLRDGLELYLGSGQIPWTDPIPLNPLSNDTDGDGLEDGLEVQLKNQTDILYPFISATLVFQYNTSAVLNDTDGDGVNDYLEVIVYNTNPQVIDTDNDTLSDYDEIFKYNTSAIYNDTDGDGLYDNEELLTIILPASASQVPIPFVASVTITTYNTDPLNPDSDGDLLPDGAEVHYYGTDPMDDDSDNDGIIDGYEFDTDFDGLADGLEFKIGTQAIYGGGIENPDSDFDGLLDGDEYYLYGTDPTKSDTDGDGFSDGTEMAVGTDPLVWTSKEEFNNMLSIALGSGSMKVLLPKNQSTVYLKTQVRVVNFTSFSDVWYRFDNGTGWSDNVSMTYEADKQQWFNDTITWEPGNYTMEVYGRDLNGTVHKVVVYFEVITQINPALFWGGIGGGSVLLIGTTILIILKKKKGGA</sequence>
<dbReference type="EMBL" id="CP104013">
    <property type="protein sequence ID" value="UYP47842.1"/>
    <property type="molecule type" value="Genomic_DNA"/>
</dbReference>
<dbReference type="PANTHER" id="PTHR37467">
    <property type="entry name" value="EXPORTED CALCIUM-BINDING GLYCOPROTEIN-RELATED"/>
    <property type="match status" value="1"/>
</dbReference>
<dbReference type="SUPFAM" id="SSF103647">
    <property type="entry name" value="TSP type-3 repeat"/>
    <property type="match status" value="3"/>
</dbReference>
<keyword evidence="6" id="KW-0812">Transmembrane</keyword>